<reference evidence="4" key="1">
    <citation type="journal article" date="2019" name="Int. J. Syst. Evol. Microbiol.">
        <title>The Global Catalogue of Microorganisms (GCM) 10K type strain sequencing project: providing services to taxonomists for standard genome sequencing and annotation.</title>
        <authorList>
            <consortium name="The Broad Institute Genomics Platform"/>
            <consortium name="The Broad Institute Genome Sequencing Center for Infectious Disease"/>
            <person name="Wu L."/>
            <person name="Ma J."/>
        </authorList>
    </citation>
    <scope>NUCLEOTIDE SEQUENCE [LARGE SCALE GENOMIC DNA]</scope>
    <source>
        <strain evidence="4">KCTC 42875</strain>
    </source>
</reference>
<keyword evidence="4" id="KW-1185">Reference proteome</keyword>
<dbReference type="Gene3D" id="3.30.300.30">
    <property type="match status" value="1"/>
</dbReference>
<sequence length="593" mass="63070">MTPTPTANSRLPLRLGGFASLREALDYAAQGDTGVNFFDARGALVATMTYRRLRALALAAATRLRNAGLRPGDRVALVADTSPEFLVLFYGCQYAGLVPCPLPYKAFPGAHEAYQSQLRLLLVATDARAVLAPSGVLAVVDEAAGASQAVLAFDAIVDTTETSTEPVAAIADEDRDAAASPDDEALAYVQFSSGSTAQPKGVLVSQRALMANADAIARHGLRMHAHDRACSWLPLYHDMGLVGFSVVALCGQRSVDYLAPTTFAARPLVWLRLMSAQATTIVYAPGFAWRLAAQRYRAEDALDLSALRIAGVGGDMVQAQVLVECAQALASSGFRLSAFQPSYGLAEATLAVTMSDADSDPRIDRVICAMQADGTVVARHEPDEGASGMRDFVGCGRPLPGTEVRVENDRGQALPQRRIGRVWVRGPALMRGYQCANAGERVLRDDGFLDTGDLGYFVDGELFVTGRAKDLILVRGRNLWPQDVESLVERVAPLSAGDCAAIGIERDGEETLVVLVQRRATDSQSASDLQQRLAAAISQALGVAASIVFVPPRSLPYTSSGKLARARARGQYLAGVLGIDTPPARKDNTEIPA</sequence>
<protein>
    <submittedName>
        <fullName evidence="3">Fatty acyl-AMP ligase</fullName>
    </submittedName>
</protein>
<dbReference type="Pfam" id="PF00501">
    <property type="entry name" value="AMP-binding"/>
    <property type="match status" value="1"/>
</dbReference>
<dbReference type="NCBIfam" id="NF006624">
    <property type="entry name" value="PRK09192.1"/>
    <property type="match status" value="1"/>
</dbReference>
<dbReference type="EMBL" id="JBHRXK010000002">
    <property type="protein sequence ID" value="MFC3550366.1"/>
    <property type="molecule type" value="Genomic_DNA"/>
</dbReference>
<organism evidence="3 4">
    <name type="scientific">Lysobacter cavernae</name>
    <dbReference type="NCBI Taxonomy" id="1685901"/>
    <lineage>
        <taxon>Bacteria</taxon>
        <taxon>Pseudomonadati</taxon>
        <taxon>Pseudomonadota</taxon>
        <taxon>Gammaproteobacteria</taxon>
        <taxon>Lysobacterales</taxon>
        <taxon>Lysobacteraceae</taxon>
        <taxon>Lysobacter</taxon>
    </lineage>
</organism>
<dbReference type="PANTHER" id="PTHR22754">
    <property type="entry name" value="DISCO-INTERACTING PROTEIN 2 DIP2 -RELATED"/>
    <property type="match status" value="1"/>
</dbReference>
<comment type="caution">
    <text evidence="3">The sequence shown here is derived from an EMBL/GenBank/DDBJ whole genome shotgun (WGS) entry which is preliminary data.</text>
</comment>
<gene>
    <name evidence="3" type="ORF">ACFOLC_05000</name>
</gene>
<accession>A0ABV7RP10</accession>
<name>A0ABV7RP10_9GAMM</name>
<dbReference type="Proteomes" id="UP001595740">
    <property type="component" value="Unassembled WGS sequence"/>
</dbReference>
<dbReference type="SUPFAM" id="SSF56801">
    <property type="entry name" value="Acetyl-CoA synthetase-like"/>
    <property type="match status" value="1"/>
</dbReference>
<evidence type="ECO:0000313" key="3">
    <source>
        <dbReference type="EMBL" id="MFC3550366.1"/>
    </source>
</evidence>
<dbReference type="Gene3D" id="3.40.50.12780">
    <property type="entry name" value="N-terminal domain of ligase-like"/>
    <property type="match status" value="1"/>
</dbReference>
<dbReference type="PANTHER" id="PTHR22754:SF32">
    <property type="entry name" value="DISCO-INTERACTING PROTEIN 2"/>
    <property type="match status" value="1"/>
</dbReference>
<keyword evidence="3" id="KW-0436">Ligase</keyword>
<dbReference type="RefSeq" id="WP_386758137.1">
    <property type="nucleotide sequence ID" value="NZ_JBHRXK010000002.1"/>
</dbReference>
<dbReference type="InterPro" id="IPR000873">
    <property type="entry name" value="AMP-dep_synth/lig_dom"/>
</dbReference>
<evidence type="ECO:0000256" key="1">
    <source>
        <dbReference type="ARBA" id="ARBA00006432"/>
    </source>
</evidence>
<evidence type="ECO:0000313" key="4">
    <source>
        <dbReference type="Proteomes" id="UP001595740"/>
    </source>
</evidence>
<comment type="similarity">
    <text evidence="1">Belongs to the ATP-dependent AMP-binding enzyme family.</text>
</comment>
<dbReference type="InterPro" id="IPR045851">
    <property type="entry name" value="AMP-bd_C_sf"/>
</dbReference>
<dbReference type="GO" id="GO:0016874">
    <property type="term" value="F:ligase activity"/>
    <property type="evidence" value="ECO:0007669"/>
    <property type="project" value="UniProtKB-KW"/>
</dbReference>
<evidence type="ECO:0000259" key="2">
    <source>
        <dbReference type="Pfam" id="PF00501"/>
    </source>
</evidence>
<dbReference type="InterPro" id="IPR042099">
    <property type="entry name" value="ANL_N_sf"/>
</dbReference>
<feature type="domain" description="AMP-dependent synthetase/ligase" evidence="2">
    <location>
        <begin position="46"/>
        <end position="433"/>
    </location>
</feature>
<proteinExistence type="inferred from homology"/>